<gene>
    <name evidence="1" type="ORF">A3D78_07500</name>
</gene>
<dbReference type="Proteomes" id="UP000176253">
    <property type="component" value="Unassembled WGS sequence"/>
</dbReference>
<proteinExistence type="predicted"/>
<dbReference type="Gene3D" id="1.10.510.10">
    <property type="entry name" value="Transferase(Phosphotransferase) domain 1"/>
    <property type="match status" value="1"/>
</dbReference>
<evidence type="ECO:0000313" key="2">
    <source>
        <dbReference type="Proteomes" id="UP000176253"/>
    </source>
</evidence>
<sequence length="161" mass="18404">MIFALFYQLCNFFFRWKSNTATTFHKPPAGNDANAIVFQVIQDLKRAHSKGFVYGDRWSGNMLVDPQFGFIHIDFDLKISGPNAWELDVAQVAYHTLWAGKEQILSVLTTLLGKERNWFGNDIVTKYLRGLARYFDKTKVGGLGDTTEEFIETMQALRGNI</sequence>
<reference evidence="1 2" key="1">
    <citation type="journal article" date="2016" name="Nat. Commun.">
        <title>Thousands of microbial genomes shed light on interconnected biogeochemical processes in an aquifer system.</title>
        <authorList>
            <person name="Anantharaman K."/>
            <person name="Brown C.T."/>
            <person name="Hug L.A."/>
            <person name="Sharon I."/>
            <person name="Castelle C.J."/>
            <person name="Probst A.J."/>
            <person name="Thomas B.C."/>
            <person name="Singh A."/>
            <person name="Wilkins M.J."/>
            <person name="Karaoz U."/>
            <person name="Brodie E.L."/>
            <person name="Williams K.H."/>
            <person name="Hubbard S.S."/>
            <person name="Banfield J.F."/>
        </authorList>
    </citation>
    <scope>NUCLEOTIDE SEQUENCE [LARGE SCALE GENOMIC DNA]</scope>
</reference>
<organism evidence="1 2">
    <name type="scientific">Candidatus Gottesmanbacteria bacterium RIFCSPHIGHO2_02_FULL_39_14</name>
    <dbReference type="NCBI Taxonomy" id="1798383"/>
    <lineage>
        <taxon>Bacteria</taxon>
        <taxon>Candidatus Gottesmaniibacteriota</taxon>
    </lineage>
</organism>
<dbReference type="InterPro" id="IPR011009">
    <property type="entry name" value="Kinase-like_dom_sf"/>
</dbReference>
<evidence type="ECO:0008006" key="3">
    <source>
        <dbReference type="Google" id="ProtNLM"/>
    </source>
</evidence>
<accession>A0A1F5ZV25</accession>
<dbReference type="STRING" id="1798383.A3D78_07500"/>
<evidence type="ECO:0000313" key="1">
    <source>
        <dbReference type="EMBL" id="OGG15917.1"/>
    </source>
</evidence>
<dbReference type="SUPFAM" id="SSF56112">
    <property type="entry name" value="Protein kinase-like (PK-like)"/>
    <property type="match status" value="1"/>
</dbReference>
<protein>
    <recommendedName>
        <fullName evidence="3">Aminoglycoside phosphotransferase domain-containing protein</fullName>
    </recommendedName>
</protein>
<dbReference type="AlphaFoldDB" id="A0A1F5ZV25"/>
<name>A0A1F5ZV25_9BACT</name>
<dbReference type="EMBL" id="MFJM01000065">
    <property type="protein sequence ID" value="OGG15917.1"/>
    <property type="molecule type" value="Genomic_DNA"/>
</dbReference>
<comment type="caution">
    <text evidence="1">The sequence shown here is derived from an EMBL/GenBank/DDBJ whole genome shotgun (WGS) entry which is preliminary data.</text>
</comment>